<gene>
    <name evidence="2" type="ORF">GKQ51_08335</name>
</gene>
<dbReference type="AlphaFoldDB" id="A0AAQ0C0N3"/>
<accession>A0AAQ0C0N3</accession>
<proteinExistence type="predicted"/>
<evidence type="ECO:0000256" key="1">
    <source>
        <dbReference type="SAM" id="Phobius"/>
    </source>
</evidence>
<keyword evidence="1" id="KW-0472">Membrane</keyword>
<organism evidence="2 3">
    <name type="scientific">Azotobacter chroococcum</name>
    <dbReference type="NCBI Taxonomy" id="353"/>
    <lineage>
        <taxon>Bacteria</taxon>
        <taxon>Pseudomonadati</taxon>
        <taxon>Pseudomonadota</taxon>
        <taxon>Gammaproteobacteria</taxon>
        <taxon>Pseudomonadales</taxon>
        <taxon>Pseudomonadaceae</taxon>
        <taxon>Azotobacter</taxon>
    </lineage>
</organism>
<reference evidence="2 3" key="1">
    <citation type="submission" date="2020-12" db="EMBL/GenBank/DDBJ databases">
        <title>Genomic Analysis and Response surface optimization of nitrogen-fixing conditions for A. chroococcum strain HR1, Isolation from rhizosphere soil.</title>
        <authorList>
            <person name="Li J."/>
            <person name="Yang H."/>
            <person name="Liu H."/>
            <person name="Wang C."/>
            <person name="Tian Y."/>
            <person name="Lu X.Y."/>
        </authorList>
    </citation>
    <scope>NUCLEOTIDE SEQUENCE [LARGE SCALE GENOMIC DNA]</scope>
    <source>
        <strain evidence="2 3">HR1</strain>
    </source>
</reference>
<sequence>MTAPTKGKSANAAGMPIRRRLDHDNLPVQKNVVLNISFFAFFSFLRKNSLKFLFCFAFVGLSIGGGVLVQAVGTARSAVA</sequence>
<dbReference type="RefSeq" id="WP_198867674.1">
    <property type="nucleotide sequence ID" value="NZ_CP066310.1"/>
</dbReference>
<feature type="transmembrane region" description="Helical" evidence="1">
    <location>
        <begin position="52"/>
        <end position="73"/>
    </location>
</feature>
<keyword evidence="1" id="KW-1133">Transmembrane helix</keyword>
<name>A0AAQ0C0N3_9GAMM</name>
<evidence type="ECO:0000313" key="2">
    <source>
        <dbReference type="EMBL" id="QQE90284.1"/>
    </source>
</evidence>
<dbReference type="EMBL" id="CP066310">
    <property type="protein sequence ID" value="QQE90284.1"/>
    <property type="molecule type" value="Genomic_DNA"/>
</dbReference>
<protein>
    <submittedName>
        <fullName evidence="2">Uncharacterized protein</fullName>
    </submittedName>
</protein>
<dbReference type="Proteomes" id="UP000596192">
    <property type="component" value="Chromosome"/>
</dbReference>
<evidence type="ECO:0000313" key="3">
    <source>
        <dbReference type="Proteomes" id="UP000596192"/>
    </source>
</evidence>
<keyword evidence="1" id="KW-0812">Transmembrane</keyword>